<accession>A0A0N1I9P9</accession>
<gene>
    <name evidence="2" type="ORF">RR46_00875</name>
</gene>
<feature type="compositionally biased region" description="Pro residues" evidence="1">
    <location>
        <begin position="51"/>
        <end position="66"/>
    </location>
</feature>
<dbReference type="EMBL" id="KQ459444">
    <property type="protein sequence ID" value="KPJ00939.1"/>
    <property type="molecule type" value="Genomic_DNA"/>
</dbReference>
<evidence type="ECO:0000313" key="3">
    <source>
        <dbReference type="Proteomes" id="UP000053268"/>
    </source>
</evidence>
<proteinExistence type="predicted"/>
<sequence length="66" mass="7080">MIGDKISRAGESIGSRGDITAQTLHSANRQRLDKPGLHGRRAPRALRSRPGPSPPARYLPAPTPSQ</sequence>
<feature type="region of interest" description="Disordered" evidence="1">
    <location>
        <begin position="1"/>
        <end position="66"/>
    </location>
</feature>
<feature type="compositionally biased region" description="Polar residues" evidence="1">
    <location>
        <begin position="20"/>
        <end position="29"/>
    </location>
</feature>
<keyword evidence="3" id="KW-1185">Reference proteome</keyword>
<protein>
    <submittedName>
        <fullName evidence="2">Uncharacterized protein</fullName>
    </submittedName>
</protein>
<feature type="compositionally biased region" description="Basic residues" evidence="1">
    <location>
        <begin position="37"/>
        <end position="47"/>
    </location>
</feature>
<evidence type="ECO:0000313" key="2">
    <source>
        <dbReference type="EMBL" id="KPJ00939.1"/>
    </source>
</evidence>
<reference evidence="2 3" key="1">
    <citation type="journal article" date="2015" name="Nat. Commun.">
        <title>Outbred genome sequencing and CRISPR/Cas9 gene editing in butterflies.</title>
        <authorList>
            <person name="Li X."/>
            <person name="Fan D."/>
            <person name="Zhang W."/>
            <person name="Liu G."/>
            <person name="Zhang L."/>
            <person name="Zhao L."/>
            <person name="Fang X."/>
            <person name="Chen L."/>
            <person name="Dong Y."/>
            <person name="Chen Y."/>
            <person name="Ding Y."/>
            <person name="Zhao R."/>
            <person name="Feng M."/>
            <person name="Zhu Y."/>
            <person name="Feng Y."/>
            <person name="Jiang X."/>
            <person name="Zhu D."/>
            <person name="Xiang H."/>
            <person name="Feng X."/>
            <person name="Li S."/>
            <person name="Wang J."/>
            <person name="Zhang G."/>
            <person name="Kronforst M.R."/>
            <person name="Wang W."/>
        </authorList>
    </citation>
    <scope>NUCLEOTIDE SEQUENCE [LARGE SCALE GENOMIC DNA]</scope>
    <source>
        <strain evidence="2">Ya'a_city_454_Px</strain>
        <tissue evidence="2">Whole body</tissue>
    </source>
</reference>
<dbReference type="Proteomes" id="UP000053268">
    <property type="component" value="Unassembled WGS sequence"/>
</dbReference>
<name>A0A0N1I9P9_PAPXU</name>
<evidence type="ECO:0000256" key="1">
    <source>
        <dbReference type="SAM" id="MobiDB-lite"/>
    </source>
</evidence>
<organism evidence="2 3">
    <name type="scientific">Papilio xuthus</name>
    <name type="common">Asian swallowtail butterfly</name>
    <dbReference type="NCBI Taxonomy" id="66420"/>
    <lineage>
        <taxon>Eukaryota</taxon>
        <taxon>Metazoa</taxon>
        <taxon>Ecdysozoa</taxon>
        <taxon>Arthropoda</taxon>
        <taxon>Hexapoda</taxon>
        <taxon>Insecta</taxon>
        <taxon>Pterygota</taxon>
        <taxon>Neoptera</taxon>
        <taxon>Endopterygota</taxon>
        <taxon>Lepidoptera</taxon>
        <taxon>Glossata</taxon>
        <taxon>Ditrysia</taxon>
        <taxon>Papilionoidea</taxon>
        <taxon>Papilionidae</taxon>
        <taxon>Papilioninae</taxon>
        <taxon>Papilio</taxon>
    </lineage>
</organism>
<dbReference type="AlphaFoldDB" id="A0A0N1I9P9"/>